<keyword evidence="3" id="KW-1185">Reference proteome</keyword>
<protein>
    <submittedName>
        <fullName evidence="2">Uncharacterized protein</fullName>
    </submittedName>
</protein>
<name>A0A433PA48_9FUNG</name>
<evidence type="ECO:0000313" key="3">
    <source>
        <dbReference type="Proteomes" id="UP000274822"/>
    </source>
</evidence>
<evidence type="ECO:0000256" key="1">
    <source>
        <dbReference type="SAM" id="MobiDB-lite"/>
    </source>
</evidence>
<accession>A0A433PA48</accession>
<gene>
    <name evidence="2" type="ORF">BC938DRAFT_477381</name>
</gene>
<reference evidence="2 3" key="1">
    <citation type="journal article" date="2018" name="New Phytol.">
        <title>Phylogenomics of Endogonaceae and evolution of mycorrhizas within Mucoromycota.</title>
        <authorList>
            <person name="Chang Y."/>
            <person name="Desiro A."/>
            <person name="Na H."/>
            <person name="Sandor L."/>
            <person name="Lipzen A."/>
            <person name="Clum A."/>
            <person name="Barry K."/>
            <person name="Grigoriev I.V."/>
            <person name="Martin F.M."/>
            <person name="Stajich J.E."/>
            <person name="Smith M.E."/>
            <person name="Bonito G."/>
            <person name="Spatafora J.W."/>
        </authorList>
    </citation>
    <scope>NUCLEOTIDE SEQUENCE [LARGE SCALE GENOMIC DNA]</scope>
    <source>
        <strain evidence="2 3">AD002</strain>
    </source>
</reference>
<dbReference type="EMBL" id="RBNJ01027400">
    <property type="protein sequence ID" value="RUS14407.1"/>
    <property type="molecule type" value="Genomic_DNA"/>
</dbReference>
<organism evidence="2 3">
    <name type="scientific">Jimgerdemannia flammicorona</name>
    <dbReference type="NCBI Taxonomy" id="994334"/>
    <lineage>
        <taxon>Eukaryota</taxon>
        <taxon>Fungi</taxon>
        <taxon>Fungi incertae sedis</taxon>
        <taxon>Mucoromycota</taxon>
        <taxon>Mucoromycotina</taxon>
        <taxon>Endogonomycetes</taxon>
        <taxon>Endogonales</taxon>
        <taxon>Endogonaceae</taxon>
        <taxon>Jimgerdemannia</taxon>
    </lineage>
</organism>
<sequence>MTEEIYQNILRGSSPSVFEKFEAMSLGDIEMANDRDVLDSNNNNNNSTPDPSAQGRRTSSRGKRKANENLAEETIMAEDEKTVKKTKP</sequence>
<dbReference type="AlphaFoldDB" id="A0A433PA48"/>
<feature type="region of interest" description="Disordered" evidence="1">
    <location>
        <begin position="35"/>
        <end position="88"/>
    </location>
</feature>
<feature type="compositionally biased region" description="Polar residues" evidence="1">
    <location>
        <begin position="47"/>
        <end position="57"/>
    </location>
</feature>
<comment type="caution">
    <text evidence="2">The sequence shown here is derived from an EMBL/GenBank/DDBJ whole genome shotgun (WGS) entry which is preliminary data.</text>
</comment>
<feature type="compositionally biased region" description="Basic and acidic residues" evidence="1">
    <location>
        <begin position="78"/>
        <end position="88"/>
    </location>
</feature>
<proteinExistence type="predicted"/>
<evidence type="ECO:0000313" key="2">
    <source>
        <dbReference type="EMBL" id="RUS14407.1"/>
    </source>
</evidence>
<dbReference type="Proteomes" id="UP000274822">
    <property type="component" value="Unassembled WGS sequence"/>
</dbReference>
<feature type="non-terminal residue" evidence="2">
    <location>
        <position position="88"/>
    </location>
</feature>